<evidence type="ECO:0000313" key="1">
    <source>
        <dbReference type="EMBL" id="MER5173219.1"/>
    </source>
</evidence>
<name>A0ABV1SL66_9RHOB</name>
<dbReference type="EMBL" id="JAYWLC010000016">
    <property type="protein sequence ID" value="MER5173219.1"/>
    <property type="molecule type" value="Genomic_DNA"/>
</dbReference>
<accession>A0ABV1SL66</accession>
<dbReference type="Proteomes" id="UP001438953">
    <property type="component" value="Unassembled WGS sequence"/>
</dbReference>
<evidence type="ECO:0008006" key="3">
    <source>
        <dbReference type="Google" id="ProtNLM"/>
    </source>
</evidence>
<proteinExistence type="predicted"/>
<protein>
    <recommendedName>
        <fullName evidence="3">5-carboxymethyl-2-hydroxymuconate isomerase</fullName>
    </recommendedName>
</protein>
<dbReference type="RefSeq" id="WP_339114927.1">
    <property type="nucleotide sequence ID" value="NZ_JAYWLC010000016.1"/>
</dbReference>
<reference evidence="1 2" key="1">
    <citation type="submission" date="2024-06" db="EMBL/GenBank/DDBJ databases">
        <title>Thioclava kandeliae sp. nov. from a rhizosphere soil sample of Kandelia candel in a mangrove.</title>
        <authorList>
            <person name="Mu T."/>
        </authorList>
    </citation>
    <scope>NUCLEOTIDE SEQUENCE [LARGE SCALE GENOMIC DNA]</scope>
    <source>
        <strain evidence="1 2">CPCC 100088</strain>
    </source>
</reference>
<evidence type="ECO:0000313" key="2">
    <source>
        <dbReference type="Proteomes" id="UP001438953"/>
    </source>
</evidence>
<comment type="caution">
    <text evidence="1">The sequence shown here is derived from an EMBL/GenBank/DDBJ whole genome shotgun (WGS) entry which is preliminary data.</text>
</comment>
<keyword evidence="2" id="KW-1185">Reference proteome</keyword>
<organism evidence="1 2">
    <name type="scientific">Thioclava kandeliae</name>
    <dbReference type="NCBI Taxonomy" id="3070818"/>
    <lineage>
        <taxon>Bacteria</taxon>
        <taxon>Pseudomonadati</taxon>
        <taxon>Pseudomonadota</taxon>
        <taxon>Alphaproteobacteria</taxon>
        <taxon>Rhodobacterales</taxon>
        <taxon>Paracoccaceae</taxon>
        <taxon>Thioclava</taxon>
    </lineage>
</organism>
<sequence length="111" mass="12246">MPILKLHVDRTCDARIDPEGVRTLLVDLRAILCERLSSAEAACQLAWLPVTGLPDQPVVNCELAILPKPERTREKLTELAEVLKARIEEVTGPKVAVRISHLDAATYVALK</sequence>
<gene>
    <name evidence="1" type="ORF">VSX56_15725</name>
</gene>